<comment type="cofactor">
    <cofactor evidence="1">
        <name>Mg(2+)</name>
        <dbReference type="ChEBI" id="CHEBI:18420"/>
    </cofactor>
</comment>
<comment type="caution">
    <text evidence="9">The sequence shown here is derived from an EMBL/GenBank/DDBJ whole genome shotgun (WGS) entry which is preliminary data.</text>
</comment>
<evidence type="ECO:0000256" key="7">
    <source>
        <dbReference type="ARBA" id="ARBA00022842"/>
    </source>
</evidence>
<dbReference type="InterPro" id="IPR043519">
    <property type="entry name" value="NT_sf"/>
</dbReference>
<dbReference type="Pfam" id="PF18765">
    <property type="entry name" value="Polbeta"/>
    <property type="match status" value="1"/>
</dbReference>
<evidence type="ECO:0000256" key="6">
    <source>
        <dbReference type="ARBA" id="ARBA00022840"/>
    </source>
</evidence>
<dbReference type="InterPro" id="IPR041633">
    <property type="entry name" value="Polbeta"/>
</dbReference>
<dbReference type="SUPFAM" id="SSF81301">
    <property type="entry name" value="Nucleotidyltransferase"/>
    <property type="match status" value="1"/>
</dbReference>
<dbReference type="AlphaFoldDB" id="A0ABD4XH65"/>
<dbReference type="PANTHER" id="PTHR33571:SF14">
    <property type="entry name" value="PROTEIN ADENYLYLTRANSFERASE MJ0435-RELATED"/>
    <property type="match status" value="1"/>
</dbReference>
<dbReference type="PANTHER" id="PTHR33571">
    <property type="entry name" value="SSL8005 PROTEIN"/>
    <property type="match status" value="1"/>
</dbReference>
<keyword evidence="7" id="KW-0460">Magnesium</keyword>
<dbReference type="CDD" id="cd05403">
    <property type="entry name" value="NT_KNTase_like"/>
    <property type="match status" value="1"/>
</dbReference>
<dbReference type="Proteomes" id="UP001215461">
    <property type="component" value="Unassembled WGS sequence"/>
</dbReference>
<evidence type="ECO:0000256" key="3">
    <source>
        <dbReference type="ARBA" id="ARBA00022695"/>
    </source>
</evidence>
<name>A0ABD4XH65_WEIPA</name>
<keyword evidence="5" id="KW-0547">Nucleotide-binding</keyword>
<evidence type="ECO:0000256" key="4">
    <source>
        <dbReference type="ARBA" id="ARBA00022723"/>
    </source>
</evidence>
<dbReference type="RefSeq" id="WP_150176645.1">
    <property type="nucleotide sequence ID" value="NZ_CP049940.1"/>
</dbReference>
<evidence type="ECO:0000256" key="5">
    <source>
        <dbReference type="ARBA" id="ARBA00022741"/>
    </source>
</evidence>
<protein>
    <submittedName>
        <fullName evidence="9">Nucleotidyltransferase domain-containing protein</fullName>
    </submittedName>
</protein>
<sequence>MIYSIEQIAELVKPIAEKYQVSEVYLYGSYARQEANEDSDIDIVYKREGSTVHGLLRMSSFKLDLERALNKKVDIVPLESFDVPIVKERNQKYIDNVHSTEVMLYGA</sequence>
<feature type="domain" description="Polymerase beta nucleotidyltransferase" evidence="8">
    <location>
        <begin position="12"/>
        <end position="85"/>
    </location>
</feature>
<proteinExistence type="predicted"/>
<gene>
    <name evidence="9" type="ORF">G9403_02500</name>
</gene>
<keyword evidence="6" id="KW-0067">ATP-binding</keyword>
<dbReference type="GO" id="GO:0046872">
    <property type="term" value="F:metal ion binding"/>
    <property type="evidence" value="ECO:0007669"/>
    <property type="project" value="UniProtKB-KW"/>
</dbReference>
<evidence type="ECO:0000256" key="2">
    <source>
        <dbReference type="ARBA" id="ARBA00022679"/>
    </source>
</evidence>
<keyword evidence="4" id="KW-0479">Metal-binding</keyword>
<keyword evidence="2" id="KW-0808">Transferase</keyword>
<evidence type="ECO:0000313" key="10">
    <source>
        <dbReference type="Proteomes" id="UP001215461"/>
    </source>
</evidence>
<dbReference type="GO" id="GO:0016779">
    <property type="term" value="F:nucleotidyltransferase activity"/>
    <property type="evidence" value="ECO:0007669"/>
    <property type="project" value="UniProtKB-KW"/>
</dbReference>
<evidence type="ECO:0000256" key="1">
    <source>
        <dbReference type="ARBA" id="ARBA00001946"/>
    </source>
</evidence>
<dbReference type="GeneID" id="93950849"/>
<organism evidence="9 10">
    <name type="scientific">Weissella paramesenteroides</name>
    <name type="common">Leuconostoc paramesenteroides</name>
    <dbReference type="NCBI Taxonomy" id="1249"/>
    <lineage>
        <taxon>Bacteria</taxon>
        <taxon>Bacillati</taxon>
        <taxon>Bacillota</taxon>
        <taxon>Bacilli</taxon>
        <taxon>Lactobacillales</taxon>
        <taxon>Lactobacillaceae</taxon>
        <taxon>Weissella</taxon>
    </lineage>
</organism>
<accession>A0ABD4XH65</accession>
<dbReference type="InterPro" id="IPR052038">
    <property type="entry name" value="Type-VII_TA_antitoxin"/>
</dbReference>
<reference evidence="9 10" key="1">
    <citation type="submission" date="2020-03" db="EMBL/GenBank/DDBJ databases">
        <title>Comparative genomics of Weissella paramesenteroides.</title>
        <authorList>
            <person name="Kant R."/>
            <person name="Takala T."/>
            <person name="Saris P."/>
        </authorList>
    </citation>
    <scope>NUCLEOTIDE SEQUENCE [LARGE SCALE GENOMIC DNA]</scope>
    <source>
        <strain evidence="9 10">SJ27-4</strain>
    </source>
</reference>
<evidence type="ECO:0000259" key="8">
    <source>
        <dbReference type="Pfam" id="PF18765"/>
    </source>
</evidence>
<keyword evidence="3" id="KW-0548">Nucleotidyltransferase</keyword>
<evidence type="ECO:0000313" key="9">
    <source>
        <dbReference type="EMBL" id="MDF8370534.1"/>
    </source>
</evidence>
<dbReference type="Gene3D" id="3.30.460.10">
    <property type="entry name" value="Beta Polymerase, domain 2"/>
    <property type="match status" value="1"/>
</dbReference>
<dbReference type="GO" id="GO:0005524">
    <property type="term" value="F:ATP binding"/>
    <property type="evidence" value="ECO:0007669"/>
    <property type="project" value="UniProtKB-KW"/>
</dbReference>
<dbReference type="EMBL" id="JAANXN010000003">
    <property type="protein sequence ID" value="MDF8370534.1"/>
    <property type="molecule type" value="Genomic_DNA"/>
</dbReference>